<keyword evidence="2" id="KW-0067">ATP-binding</keyword>
<gene>
    <name evidence="2" type="ORF">ET524_00530</name>
</gene>
<name>A0A4Q2JZZ5_9ACTN</name>
<keyword evidence="2" id="KW-0547">Nucleotide-binding</keyword>
<dbReference type="SUPFAM" id="SSF55874">
    <property type="entry name" value="ATPase domain of HSP90 chaperone/DNA topoisomerase II/histidine kinase"/>
    <property type="match status" value="1"/>
</dbReference>
<comment type="caution">
    <text evidence="2">The sequence shown here is derived from an EMBL/GenBank/DDBJ whole genome shotgun (WGS) entry which is preliminary data.</text>
</comment>
<dbReference type="OrthoDB" id="5242013at2"/>
<dbReference type="Proteomes" id="UP000293345">
    <property type="component" value="Unassembled WGS sequence"/>
</dbReference>
<sequence>MSDGTLASFIEDVCGESHLRVEADLGGGFVRLRSSEAERRQAAQDIRCTEDIVIEMLRNARDAHASAVFVACTRDGNNRRIVMIDNGDGVPAHMRKLVFEPRVTSKLDSMHMDKWGIHGRGMALYSIAVNAESAEIVASQEQGGSAFVIQTNLDKLSEKTDQSTFPKFDLGESGTVSVRGPKNIMRTACEFSIESRATCQVYLGSATDIAASLYALGLSSITAEARNQAGGVDNLPICQRLAATTNPAQFAEVAAKLGLEMSERSARRIMDGQIAPLAPLLARISSALAAQQNSDEQPSIKVSNKHEAKDARGLKIAQNDAAVFANDIQAAFRNLARDYYLQEDVEPTIRVAKDALHISIPLIKLR</sequence>
<dbReference type="InterPro" id="IPR003594">
    <property type="entry name" value="HATPase_dom"/>
</dbReference>
<reference evidence="2 3" key="1">
    <citation type="submission" date="2019-01" db="EMBL/GenBank/DDBJ databases">
        <title>Senegalimassilia sp. nov. KGMB04484 isolated human feces.</title>
        <authorList>
            <person name="Han K.-I."/>
            <person name="Kim J.-S."/>
            <person name="Lee K.C."/>
            <person name="Suh M.K."/>
            <person name="Eom M.K."/>
            <person name="Lee J.H."/>
            <person name="Park S.-H."/>
            <person name="Kang S.W."/>
            <person name="Park J.-E."/>
            <person name="Oh B.S."/>
            <person name="Yu S.Y."/>
            <person name="Choi S.-H."/>
            <person name="Lee D.H."/>
            <person name="Yoon H."/>
            <person name="Kim B.-Y."/>
            <person name="Lee J.H."/>
            <person name="Lee J.-S."/>
        </authorList>
    </citation>
    <scope>NUCLEOTIDE SEQUENCE [LARGE SCALE GENOMIC DNA]</scope>
    <source>
        <strain evidence="2 3">KGMB04484</strain>
    </source>
</reference>
<accession>A0A4Q2JZZ5</accession>
<dbReference type="Pfam" id="PF02518">
    <property type="entry name" value="HATPase_c"/>
    <property type="match status" value="1"/>
</dbReference>
<keyword evidence="3" id="KW-1185">Reference proteome</keyword>
<organism evidence="2 3">
    <name type="scientific">Senegalimassilia faecalis</name>
    <dbReference type="NCBI Taxonomy" id="2509433"/>
    <lineage>
        <taxon>Bacteria</taxon>
        <taxon>Bacillati</taxon>
        <taxon>Actinomycetota</taxon>
        <taxon>Coriobacteriia</taxon>
        <taxon>Coriobacteriales</taxon>
        <taxon>Coriobacteriaceae</taxon>
        <taxon>Senegalimassilia</taxon>
    </lineage>
</organism>
<dbReference type="RefSeq" id="WP_129422882.1">
    <property type="nucleotide sequence ID" value="NZ_SDPW01000001.1"/>
</dbReference>
<evidence type="ECO:0000259" key="1">
    <source>
        <dbReference type="Pfam" id="PF02518"/>
    </source>
</evidence>
<evidence type="ECO:0000313" key="2">
    <source>
        <dbReference type="EMBL" id="RXZ53151.1"/>
    </source>
</evidence>
<protein>
    <submittedName>
        <fullName evidence="2">ATP-binding protein</fullName>
    </submittedName>
</protein>
<dbReference type="InterPro" id="IPR036890">
    <property type="entry name" value="HATPase_C_sf"/>
</dbReference>
<dbReference type="Gene3D" id="3.30.565.10">
    <property type="entry name" value="Histidine kinase-like ATPase, C-terminal domain"/>
    <property type="match status" value="1"/>
</dbReference>
<feature type="domain" description="Histidine kinase/HSP90-like ATPase" evidence="1">
    <location>
        <begin position="50"/>
        <end position="151"/>
    </location>
</feature>
<dbReference type="GO" id="GO:0005524">
    <property type="term" value="F:ATP binding"/>
    <property type="evidence" value="ECO:0007669"/>
    <property type="project" value="UniProtKB-KW"/>
</dbReference>
<dbReference type="EMBL" id="SDPW01000001">
    <property type="protein sequence ID" value="RXZ53151.1"/>
    <property type="molecule type" value="Genomic_DNA"/>
</dbReference>
<dbReference type="AlphaFoldDB" id="A0A4Q2JZZ5"/>
<evidence type="ECO:0000313" key="3">
    <source>
        <dbReference type="Proteomes" id="UP000293345"/>
    </source>
</evidence>
<proteinExistence type="predicted"/>